<evidence type="ECO:0000256" key="1">
    <source>
        <dbReference type="SAM" id="MobiDB-lite"/>
    </source>
</evidence>
<name>A0AAD7N4U1_9AGAR</name>
<organism evidence="2 3">
    <name type="scientific">Mycena maculata</name>
    <dbReference type="NCBI Taxonomy" id="230809"/>
    <lineage>
        <taxon>Eukaryota</taxon>
        <taxon>Fungi</taxon>
        <taxon>Dikarya</taxon>
        <taxon>Basidiomycota</taxon>
        <taxon>Agaricomycotina</taxon>
        <taxon>Agaricomycetes</taxon>
        <taxon>Agaricomycetidae</taxon>
        <taxon>Agaricales</taxon>
        <taxon>Marasmiineae</taxon>
        <taxon>Mycenaceae</taxon>
        <taxon>Mycena</taxon>
    </lineage>
</organism>
<dbReference type="EMBL" id="JARJLG010000107">
    <property type="protein sequence ID" value="KAJ7744443.1"/>
    <property type="molecule type" value="Genomic_DNA"/>
</dbReference>
<comment type="caution">
    <text evidence="2">The sequence shown here is derived from an EMBL/GenBank/DDBJ whole genome shotgun (WGS) entry which is preliminary data.</text>
</comment>
<evidence type="ECO:0000313" key="2">
    <source>
        <dbReference type="EMBL" id="KAJ7744443.1"/>
    </source>
</evidence>
<evidence type="ECO:0000313" key="3">
    <source>
        <dbReference type="Proteomes" id="UP001215280"/>
    </source>
</evidence>
<feature type="compositionally biased region" description="Basic and acidic residues" evidence="1">
    <location>
        <begin position="158"/>
        <end position="169"/>
    </location>
</feature>
<feature type="compositionally biased region" description="Acidic residues" evidence="1">
    <location>
        <begin position="170"/>
        <end position="180"/>
    </location>
</feature>
<reference evidence="2" key="1">
    <citation type="submission" date="2023-03" db="EMBL/GenBank/DDBJ databases">
        <title>Massive genome expansion in bonnet fungi (Mycena s.s.) driven by repeated elements and novel gene families across ecological guilds.</title>
        <authorList>
            <consortium name="Lawrence Berkeley National Laboratory"/>
            <person name="Harder C.B."/>
            <person name="Miyauchi S."/>
            <person name="Viragh M."/>
            <person name="Kuo A."/>
            <person name="Thoen E."/>
            <person name="Andreopoulos B."/>
            <person name="Lu D."/>
            <person name="Skrede I."/>
            <person name="Drula E."/>
            <person name="Henrissat B."/>
            <person name="Morin E."/>
            <person name="Kohler A."/>
            <person name="Barry K."/>
            <person name="LaButti K."/>
            <person name="Morin E."/>
            <person name="Salamov A."/>
            <person name="Lipzen A."/>
            <person name="Mereny Z."/>
            <person name="Hegedus B."/>
            <person name="Baldrian P."/>
            <person name="Stursova M."/>
            <person name="Weitz H."/>
            <person name="Taylor A."/>
            <person name="Grigoriev I.V."/>
            <person name="Nagy L.G."/>
            <person name="Martin F."/>
            <person name="Kauserud H."/>
        </authorList>
    </citation>
    <scope>NUCLEOTIDE SEQUENCE</scope>
    <source>
        <strain evidence="2">CBHHK188m</strain>
    </source>
</reference>
<proteinExistence type="predicted"/>
<gene>
    <name evidence="2" type="ORF">DFH07DRAFT_777019</name>
</gene>
<keyword evidence="3" id="KW-1185">Reference proteome</keyword>
<dbReference type="AlphaFoldDB" id="A0AAD7N4U1"/>
<feature type="compositionally biased region" description="Basic and acidic residues" evidence="1">
    <location>
        <begin position="33"/>
        <end position="55"/>
    </location>
</feature>
<protein>
    <submittedName>
        <fullName evidence="2">Uncharacterized protein</fullName>
    </submittedName>
</protein>
<sequence length="180" mass="20840">MYRKNNTKAYVAQNLQSAADQAFLRGAAGQIDGEGRERKQHLEQAEADERMVTEHRAKKVKSDKKKREEQRKIDKCPVIFDVDRFQDPDDLRKIIVEHIDLQLKWHRSREILADTKPEIPATSKLNKSAKVEIIIAALERWNPWVEVQEFPQGGPLHPPEDGDDSKIESESEEEDIGYRD</sequence>
<feature type="region of interest" description="Disordered" evidence="1">
    <location>
        <begin position="149"/>
        <end position="180"/>
    </location>
</feature>
<dbReference type="Proteomes" id="UP001215280">
    <property type="component" value="Unassembled WGS sequence"/>
</dbReference>
<accession>A0AAD7N4U1</accession>
<feature type="region of interest" description="Disordered" evidence="1">
    <location>
        <begin position="29"/>
        <end position="68"/>
    </location>
</feature>